<keyword evidence="3" id="KW-1185">Reference proteome</keyword>
<organism evidence="2 3">
    <name type="scientific">Natronosalvus rutilus</name>
    <dbReference type="NCBI Taxonomy" id="2953753"/>
    <lineage>
        <taxon>Archaea</taxon>
        <taxon>Methanobacteriati</taxon>
        <taxon>Methanobacteriota</taxon>
        <taxon>Stenosarchaea group</taxon>
        <taxon>Halobacteria</taxon>
        <taxon>Halobacteriales</taxon>
        <taxon>Natrialbaceae</taxon>
        <taxon>Natronosalvus</taxon>
    </lineage>
</organism>
<dbReference type="EMBL" id="CP100355">
    <property type="protein sequence ID" value="UTF52202.1"/>
    <property type="molecule type" value="Genomic_DNA"/>
</dbReference>
<dbReference type="GO" id="GO:0140359">
    <property type="term" value="F:ABC-type transporter activity"/>
    <property type="evidence" value="ECO:0007669"/>
    <property type="project" value="InterPro"/>
</dbReference>
<evidence type="ECO:0000313" key="2">
    <source>
        <dbReference type="EMBL" id="UTF52202.1"/>
    </source>
</evidence>
<keyword evidence="1" id="KW-1133">Transmembrane helix</keyword>
<evidence type="ECO:0000256" key="1">
    <source>
        <dbReference type="SAM" id="Phobius"/>
    </source>
</evidence>
<feature type="transmembrane region" description="Helical" evidence="1">
    <location>
        <begin position="21"/>
        <end position="42"/>
    </location>
</feature>
<feature type="transmembrane region" description="Helical" evidence="1">
    <location>
        <begin position="129"/>
        <end position="158"/>
    </location>
</feature>
<dbReference type="PANTHER" id="PTHR43471">
    <property type="entry name" value="ABC TRANSPORTER PERMEASE"/>
    <property type="match status" value="1"/>
</dbReference>
<proteinExistence type="predicted"/>
<dbReference type="KEGG" id="sawl:NGM29_10360"/>
<dbReference type="Proteomes" id="UP001056855">
    <property type="component" value="Chromosome"/>
</dbReference>
<name>A0A9E7N5P1_9EURY</name>
<keyword evidence="1" id="KW-0812">Transmembrane</keyword>
<dbReference type="GO" id="GO:0005886">
    <property type="term" value="C:plasma membrane"/>
    <property type="evidence" value="ECO:0007669"/>
    <property type="project" value="UniProtKB-SubCell"/>
</dbReference>
<gene>
    <name evidence="2" type="ORF">NGM29_10360</name>
</gene>
<evidence type="ECO:0000313" key="3">
    <source>
        <dbReference type="Proteomes" id="UP001056855"/>
    </source>
</evidence>
<feature type="transmembrane region" description="Helical" evidence="1">
    <location>
        <begin position="200"/>
        <end position="218"/>
    </location>
</feature>
<accession>A0A9E7N5P1</accession>
<feature type="transmembrane region" description="Helical" evidence="1">
    <location>
        <begin position="88"/>
        <end position="108"/>
    </location>
</feature>
<feature type="transmembrane region" description="Helical" evidence="1">
    <location>
        <begin position="164"/>
        <end position="188"/>
    </location>
</feature>
<dbReference type="Pfam" id="PF12679">
    <property type="entry name" value="ABC2_membrane_2"/>
    <property type="match status" value="1"/>
</dbReference>
<dbReference type="AlphaFoldDB" id="A0A9E7N5P1"/>
<sequence length="274" mass="29532">MAADSLIRMFELTSFEAGRRLRGSLLLSSALVALIALTIALFPSIQATGPDLDAYLESLPPEATRAFVGSVTTLTTIEGYLVSQFYQFGWVILLAIYYAYAAASTVAGELERGTVEMTLTLPVSRTRFVVGKFLSLVPGLVLVNAITFLAIYLGVIFVDESIDVVYLFAVHAYSIAYLLACAGVGLLASVVFDSVRRAQTVGVGAVFGLFLLDTFTFGTDAEWLGDVAFSRYFDPGAILAEGEISWTDFSVLCVAVVVLLVVASEYFEQRDVSS</sequence>
<reference evidence="2" key="1">
    <citation type="submission" date="2022-06" db="EMBL/GenBank/DDBJ databases">
        <title>Diverse halophilic archaea isolated from saline environments.</title>
        <authorList>
            <person name="Cui H.-L."/>
        </authorList>
    </citation>
    <scope>NUCLEOTIDE SEQUENCE</scope>
    <source>
        <strain evidence="2">WLHS1</strain>
    </source>
</reference>
<protein>
    <submittedName>
        <fullName evidence="2">ABC transporter permease</fullName>
    </submittedName>
</protein>
<keyword evidence="1" id="KW-0472">Membrane</keyword>
<feature type="transmembrane region" description="Helical" evidence="1">
    <location>
        <begin position="249"/>
        <end position="267"/>
    </location>
</feature>